<name>A0A2G1WGW3_9EURY</name>
<evidence type="ECO:0000313" key="2">
    <source>
        <dbReference type="Proteomes" id="UP000222824"/>
    </source>
</evidence>
<protein>
    <submittedName>
        <fullName evidence="1">Uncharacterized protein</fullName>
    </submittedName>
</protein>
<accession>A0A2G1WGW3</accession>
<comment type="caution">
    <text evidence="1">The sequence shown here is derived from an EMBL/GenBank/DDBJ whole genome shotgun (WGS) entry which is preliminary data.</text>
</comment>
<dbReference type="EMBL" id="NHOA01000113">
    <property type="protein sequence ID" value="PHQ38224.1"/>
    <property type="molecule type" value="Genomic_DNA"/>
</dbReference>
<reference evidence="1 2" key="1">
    <citation type="journal article" date="2014" name="Front. Microbiol.">
        <title>Population and genomic analysis of the genus Halorubrum.</title>
        <authorList>
            <person name="Fullmer M.S."/>
            <person name="Soucy S.M."/>
            <person name="Swithers K.S."/>
            <person name="Makkay A.M."/>
            <person name="Wheeler R."/>
            <person name="Ventosa A."/>
            <person name="Gogarten J.P."/>
            <person name="Papke R.T."/>
        </authorList>
    </citation>
    <scope>NUCLEOTIDE SEQUENCE [LARGE SCALE GENOMIC DNA]</scope>
    <source>
        <strain evidence="1 2">C49</strain>
    </source>
</reference>
<keyword evidence="2" id="KW-1185">Reference proteome</keyword>
<proteinExistence type="predicted"/>
<gene>
    <name evidence="1" type="ORF">DJ69_12785</name>
</gene>
<organism evidence="1 2">
    <name type="scientific">Halorubrum persicum</name>
    <dbReference type="NCBI Taxonomy" id="1383844"/>
    <lineage>
        <taxon>Archaea</taxon>
        <taxon>Methanobacteriati</taxon>
        <taxon>Methanobacteriota</taxon>
        <taxon>Stenosarchaea group</taxon>
        <taxon>Halobacteria</taxon>
        <taxon>Halobacteriales</taxon>
        <taxon>Haloferacaceae</taxon>
        <taxon>Halorubrum</taxon>
    </lineage>
</organism>
<sequence>MTSVDGSDDWMELVRVERDGLDAAESHYRDRFQELDRTENDKLNRELAKLSGVRQLRALGDRDE</sequence>
<dbReference type="Proteomes" id="UP000222824">
    <property type="component" value="Unassembled WGS sequence"/>
</dbReference>
<dbReference type="RefSeq" id="WP_099255972.1">
    <property type="nucleotide sequence ID" value="NZ_NHOA01000113.1"/>
</dbReference>
<dbReference type="OrthoDB" id="380631at2157"/>
<evidence type="ECO:0000313" key="1">
    <source>
        <dbReference type="EMBL" id="PHQ38224.1"/>
    </source>
</evidence>
<dbReference type="AlphaFoldDB" id="A0A2G1WGW3"/>